<protein>
    <submittedName>
        <fullName evidence="2">Uncharacterized protein</fullName>
    </submittedName>
</protein>
<evidence type="ECO:0000256" key="1">
    <source>
        <dbReference type="SAM" id="MobiDB-lite"/>
    </source>
</evidence>
<dbReference type="EMBL" id="CM007901">
    <property type="protein sequence ID" value="OTG04277.1"/>
    <property type="molecule type" value="Genomic_DNA"/>
</dbReference>
<evidence type="ECO:0000313" key="2">
    <source>
        <dbReference type="EMBL" id="OTG04277.1"/>
    </source>
</evidence>
<dbReference type="AlphaFoldDB" id="A0A251SZH9"/>
<dbReference type="STRING" id="4232.A0A251SZH9"/>
<gene>
    <name evidence="2" type="ORF">HannXRQ_Chr12g0360481</name>
</gene>
<feature type="compositionally biased region" description="Polar residues" evidence="1">
    <location>
        <begin position="68"/>
        <end position="83"/>
    </location>
</feature>
<dbReference type="Pfam" id="PF12023">
    <property type="entry name" value="DUF3511"/>
    <property type="match status" value="1"/>
</dbReference>
<evidence type="ECO:0000313" key="3">
    <source>
        <dbReference type="Proteomes" id="UP000215914"/>
    </source>
</evidence>
<dbReference type="Proteomes" id="UP000215914">
    <property type="component" value="Chromosome 12"/>
</dbReference>
<proteinExistence type="predicted"/>
<keyword evidence="3" id="KW-1185">Reference proteome</keyword>
<dbReference type="PANTHER" id="PTHR33193:SF43">
    <property type="entry name" value="TRANSMEMBRANE PROTEIN DDB_G0273707_DDB_G0273361-LIKE"/>
    <property type="match status" value="1"/>
</dbReference>
<dbReference type="InParanoid" id="A0A251SZH9"/>
<accession>A0A251SZH9</accession>
<name>A0A251SZH9_HELAN</name>
<dbReference type="InterPro" id="IPR021899">
    <property type="entry name" value="DUF3511"/>
</dbReference>
<sequence length="129" mass="15058">MHYFIITTPKHLNPNLQASHAAVPSLRCSLSLASHSLLRSRSCRDDGLTDNGEFPRNMKNLRSYTTWNRDTKKPTSNSKNWSLSDPELQRKKRVASYRVYSMESKMKGSFKKSFGWIKHTYTHLLYGYR</sequence>
<organism evidence="2 3">
    <name type="scientific">Helianthus annuus</name>
    <name type="common">Common sunflower</name>
    <dbReference type="NCBI Taxonomy" id="4232"/>
    <lineage>
        <taxon>Eukaryota</taxon>
        <taxon>Viridiplantae</taxon>
        <taxon>Streptophyta</taxon>
        <taxon>Embryophyta</taxon>
        <taxon>Tracheophyta</taxon>
        <taxon>Spermatophyta</taxon>
        <taxon>Magnoliopsida</taxon>
        <taxon>eudicotyledons</taxon>
        <taxon>Gunneridae</taxon>
        <taxon>Pentapetalae</taxon>
        <taxon>asterids</taxon>
        <taxon>campanulids</taxon>
        <taxon>Asterales</taxon>
        <taxon>Asteraceae</taxon>
        <taxon>Asteroideae</taxon>
        <taxon>Heliantheae alliance</taxon>
        <taxon>Heliantheae</taxon>
        <taxon>Helianthus</taxon>
    </lineage>
</organism>
<reference evidence="3" key="1">
    <citation type="journal article" date="2017" name="Nature">
        <title>The sunflower genome provides insights into oil metabolism, flowering and Asterid evolution.</title>
        <authorList>
            <person name="Badouin H."/>
            <person name="Gouzy J."/>
            <person name="Grassa C.J."/>
            <person name="Murat F."/>
            <person name="Staton S.E."/>
            <person name="Cottret L."/>
            <person name="Lelandais-Briere C."/>
            <person name="Owens G.L."/>
            <person name="Carrere S."/>
            <person name="Mayjonade B."/>
            <person name="Legrand L."/>
            <person name="Gill N."/>
            <person name="Kane N.C."/>
            <person name="Bowers J.E."/>
            <person name="Hubner S."/>
            <person name="Bellec A."/>
            <person name="Berard A."/>
            <person name="Berges H."/>
            <person name="Blanchet N."/>
            <person name="Boniface M.C."/>
            <person name="Brunel D."/>
            <person name="Catrice O."/>
            <person name="Chaidir N."/>
            <person name="Claudel C."/>
            <person name="Donnadieu C."/>
            <person name="Faraut T."/>
            <person name="Fievet G."/>
            <person name="Helmstetter N."/>
            <person name="King M."/>
            <person name="Knapp S.J."/>
            <person name="Lai Z."/>
            <person name="Le Paslier M.C."/>
            <person name="Lippi Y."/>
            <person name="Lorenzon L."/>
            <person name="Mandel J.R."/>
            <person name="Marage G."/>
            <person name="Marchand G."/>
            <person name="Marquand E."/>
            <person name="Bret-Mestries E."/>
            <person name="Morien E."/>
            <person name="Nambeesan S."/>
            <person name="Nguyen T."/>
            <person name="Pegot-Espagnet P."/>
            <person name="Pouilly N."/>
            <person name="Raftis F."/>
            <person name="Sallet E."/>
            <person name="Schiex T."/>
            <person name="Thomas J."/>
            <person name="Vandecasteele C."/>
            <person name="Vares D."/>
            <person name="Vear F."/>
            <person name="Vautrin S."/>
            <person name="Crespi M."/>
            <person name="Mangin B."/>
            <person name="Burke J.M."/>
            <person name="Salse J."/>
            <person name="Munos S."/>
            <person name="Vincourt P."/>
            <person name="Rieseberg L.H."/>
            <person name="Langlade N.B."/>
        </authorList>
    </citation>
    <scope>NUCLEOTIDE SEQUENCE [LARGE SCALE GENOMIC DNA]</scope>
    <source>
        <strain evidence="3">cv. SF193</strain>
    </source>
</reference>
<dbReference type="PANTHER" id="PTHR33193">
    <property type="entry name" value="DOMAIN PROTEIN, PUTATIVE (DUF3511)-RELATED"/>
    <property type="match status" value="1"/>
</dbReference>
<feature type="region of interest" description="Disordered" evidence="1">
    <location>
        <begin position="68"/>
        <end position="87"/>
    </location>
</feature>